<proteinExistence type="predicted"/>
<dbReference type="EMBL" id="UGPB01000001">
    <property type="protein sequence ID" value="STY28534.1"/>
    <property type="molecule type" value="Genomic_DNA"/>
</dbReference>
<dbReference type="Proteomes" id="UP000255297">
    <property type="component" value="Unassembled WGS sequence"/>
</dbReference>
<dbReference type="AlphaFoldDB" id="A0A378LP53"/>
<organism evidence="1 2">
    <name type="scientific">Legionella wadsworthii</name>
    <dbReference type="NCBI Taxonomy" id="28088"/>
    <lineage>
        <taxon>Bacteria</taxon>
        <taxon>Pseudomonadati</taxon>
        <taxon>Pseudomonadota</taxon>
        <taxon>Gammaproteobacteria</taxon>
        <taxon>Legionellales</taxon>
        <taxon>Legionellaceae</taxon>
        <taxon>Legionella</taxon>
    </lineage>
</organism>
<sequence>MKKIVWITGTSSGLGLSVSIKRSEQVLLSIIFSSGGRNEYLYELGNGFLGS</sequence>
<reference evidence="1 2" key="1">
    <citation type="submission" date="2018-06" db="EMBL/GenBank/DDBJ databases">
        <authorList>
            <consortium name="Pathogen Informatics"/>
            <person name="Doyle S."/>
        </authorList>
    </citation>
    <scope>NUCLEOTIDE SEQUENCE [LARGE SCALE GENOMIC DNA]</scope>
    <source>
        <strain evidence="1 2">NCTC11532</strain>
    </source>
</reference>
<name>A0A378LP53_9GAMM</name>
<gene>
    <name evidence="1" type="ORF">NCTC11532_00709</name>
</gene>
<evidence type="ECO:0000313" key="1">
    <source>
        <dbReference type="EMBL" id="STY28534.1"/>
    </source>
</evidence>
<evidence type="ECO:0000313" key="2">
    <source>
        <dbReference type="Proteomes" id="UP000255297"/>
    </source>
</evidence>
<keyword evidence="2" id="KW-1185">Reference proteome</keyword>
<dbReference type="STRING" id="1122170.GCA_000701265_02871"/>
<protein>
    <submittedName>
        <fullName evidence="1">Uncharacterized protein</fullName>
    </submittedName>
</protein>
<accession>A0A378LP53</accession>